<dbReference type="Proteomes" id="UP000248806">
    <property type="component" value="Unassembled WGS sequence"/>
</dbReference>
<dbReference type="AlphaFoldDB" id="A0A326UEG2"/>
<sequence length="203" mass="23201">MPEHFGLSHLIQYLTQMGLKVANVNEKQELVEMAFHGEQGQWRLIIGFHQSGETRKLMFIVPHIATLGLYKRQECLEALMAVNYRIAIGKFGLDLNDGEIRLEETIPLADNGLSFEQFQLATRAIMQTIGIYQSLLPRILYGHKSVHEALEECEQEFFQRGKALNTTTFSPVPPPDNELHNDLNAEDVLAEVVRLLEENKKRD</sequence>
<evidence type="ECO:0000313" key="2">
    <source>
        <dbReference type="Proteomes" id="UP000248806"/>
    </source>
</evidence>
<gene>
    <name evidence="1" type="ORF">EI42_00479</name>
</gene>
<dbReference type="Pfam" id="PF10722">
    <property type="entry name" value="YbjN"/>
    <property type="match status" value="1"/>
</dbReference>
<proteinExistence type="predicted"/>
<dbReference type="EMBL" id="QKUF01000001">
    <property type="protein sequence ID" value="PZW36305.1"/>
    <property type="molecule type" value="Genomic_DNA"/>
</dbReference>
<dbReference type="RefSeq" id="WP_111318446.1">
    <property type="nucleotide sequence ID" value="NZ_BIFX01000001.1"/>
</dbReference>
<dbReference type="OrthoDB" id="159988at2"/>
<organism evidence="1 2">
    <name type="scientific">Thermosporothrix hazakensis</name>
    <dbReference type="NCBI Taxonomy" id="644383"/>
    <lineage>
        <taxon>Bacteria</taxon>
        <taxon>Bacillati</taxon>
        <taxon>Chloroflexota</taxon>
        <taxon>Ktedonobacteria</taxon>
        <taxon>Ktedonobacterales</taxon>
        <taxon>Thermosporotrichaceae</taxon>
        <taxon>Thermosporothrix</taxon>
    </lineage>
</organism>
<accession>A0A326UEG2</accession>
<dbReference type="InterPro" id="IPR019660">
    <property type="entry name" value="Put_sensory_transdc_reg_YbjN"/>
</dbReference>
<name>A0A326UEG2_THEHA</name>
<reference evidence="1 2" key="1">
    <citation type="submission" date="2018-06" db="EMBL/GenBank/DDBJ databases">
        <title>Genomic Encyclopedia of Archaeal and Bacterial Type Strains, Phase II (KMG-II): from individual species to whole genera.</title>
        <authorList>
            <person name="Goeker M."/>
        </authorList>
    </citation>
    <scope>NUCLEOTIDE SEQUENCE [LARGE SCALE GENOMIC DNA]</scope>
    <source>
        <strain evidence="1 2">ATCC BAA-1881</strain>
    </source>
</reference>
<protein>
    <submittedName>
        <fullName evidence="1">Putative sensory transduction regulator</fullName>
    </submittedName>
</protein>
<comment type="caution">
    <text evidence="1">The sequence shown here is derived from an EMBL/GenBank/DDBJ whole genome shotgun (WGS) entry which is preliminary data.</text>
</comment>
<evidence type="ECO:0000313" key="1">
    <source>
        <dbReference type="EMBL" id="PZW36305.1"/>
    </source>
</evidence>
<keyword evidence="2" id="KW-1185">Reference proteome</keyword>